<proteinExistence type="predicted"/>
<evidence type="ECO:0000259" key="1">
    <source>
        <dbReference type="Pfam" id="PF10335"/>
    </source>
</evidence>
<evidence type="ECO:0000313" key="2">
    <source>
        <dbReference type="EMBL" id="MBG0780224.1"/>
    </source>
</evidence>
<dbReference type="InterPro" id="IPR018821">
    <property type="entry name" value="DUF294_put_nucleoTrafse_sb-bd"/>
</dbReference>
<dbReference type="EMBL" id="JACCQK010000628">
    <property type="protein sequence ID" value="MBG0780224.1"/>
    <property type="molecule type" value="Genomic_DNA"/>
</dbReference>
<feature type="non-terminal residue" evidence="2">
    <location>
        <position position="1"/>
    </location>
</feature>
<gene>
    <name evidence="2" type="ORF">H0S81_09915</name>
</gene>
<reference evidence="2" key="1">
    <citation type="submission" date="2020-07" db="EMBL/GenBank/DDBJ databases">
        <title>Severe corrosion of carbon steel in oil field produced water can be linked to methanogenic archaea containing a special type of NiFe hydrogenase.</title>
        <authorList>
            <person name="Lahme S."/>
            <person name="Mand J."/>
            <person name="Longwell J."/>
            <person name="Smith R."/>
            <person name="Enning D."/>
        </authorList>
    </citation>
    <scope>NUCLEOTIDE SEQUENCE</scope>
    <source>
        <strain evidence="2">MIC098Bin6</strain>
    </source>
</reference>
<feature type="domain" description="DUF294" evidence="1">
    <location>
        <begin position="2"/>
        <end position="72"/>
    </location>
</feature>
<organism evidence="2 3">
    <name type="scientific">Desulfotignum balticum</name>
    <dbReference type="NCBI Taxonomy" id="115781"/>
    <lineage>
        <taxon>Bacteria</taxon>
        <taxon>Pseudomonadati</taxon>
        <taxon>Thermodesulfobacteriota</taxon>
        <taxon>Desulfobacteria</taxon>
        <taxon>Desulfobacterales</taxon>
        <taxon>Desulfobacteraceae</taxon>
        <taxon>Desulfotignum</taxon>
    </lineage>
</organism>
<evidence type="ECO:0000313" key="3">
    <source>
        <dbReference type="Proteomes" id="UP000706172"/>
    </source>
</evidence>
<dbReference type="Proteomes" id="UP000706172">
    <property type="component" value="Unassembled WGS sequence"/>
</dbReference>
<dbReference type="Pfam" id="PF10335">
    <property type="entry name" value="DUF294_C"/>
    <property type="match status" value="1"/>
</dbReference>
<sequence>QKIIDAGEYEQYLEAFYHLNRLKIKSHLNRDRHPDLPVNCVDLTTLSKPQKKQLKTVLNSVTLLQKQIQRNYSMKWMNFFN</sequence>
<accession>A0A931CZG9</accession>
<name>A0A931CZG9_9BACT</name>
<comment type="caution">
    <text evidence="2">The sequence shown here is derived from an EMBL/GenBank/DDBJ whole genome shotgun (WGS) entry which is preliminary data.</text>
</comment>
<protein>
    <recommendedName>
        <fullName evidence="1">DUF294 domain-containing protein</fullName>
    </recommendedName>
</protein>
<dbReference type="AlphaFoldDB" id="A0A931CZG9"/>